<reference evidence="2" key="1">
    <citation type="submission" date="2019-09" db="EMBL/GenBank/DDBJ databases">
        <title>Organ-specific transcriptomic study of the physiology of the cattle tick, Rhipicephalus microplus.</title>
        <authorList>
            <person name="Tirloni L."/>
            <person name="Braz G."/>
            <person name="Gandara A.C.P."/>
            <person name="Sabadin G.A."/>
            <person name="da Silva R.M."/>
            <person name="Guizzo M.G."/>
            <person name="Machado J.A."/>
            <person name="Costa E.P."/>
            <person name="Gomes H.F."/>
            <person name="Moraes J."/>
            <person name="Mota M.B.S."/>
            <person name="Mesquita R.D."/>
            <person name="Alvarenga P.H."/>
            <person name="Alves F."/>
            <person name="Seixas A."/>
            <person name="da Fonseca R.N."/>
            <person name="Fogaca A."/>
            <person name="Logullo C."/>
            <person name="Tanaka A."/>
            <person name="Daffre S."/>
            <person name="Termignoni C."/>
            <person name="Vaz I.S.Jr."/>
            <person name="Oliveira P.L."/>
            <person name="Ribeiro J.M."/>
        </authorList>
    </citation>
    <scope>NUCLEOTIDE SEQUENCE</scope>
    <source>
        <strain evidence="2">Porto Alegre</strain>
    </source>
</reference>
<name>A0A6M2DBE8_RHIMP</name>
<sequence>MFCHTPTFLSIFFFNFVGTGNTLNKRLRTAGASNLYFVVLNNLFVTYYARREVRMLKVKKEVSSQKRCLLVKKKI</sequence>
<keyword evidence="1" id="KW-1133">Transmembrane helix</keyword>
<dbReference type="AlphaFoldDB" id="A0A6M2DBE8"/>
<feature type="transmembrane region" description="Helical" evidence="1">
    <location>
        <begin position="30"/>
        <end position="49"/>
    </location>
</feature>
<dbReference type="EMBL" id="GHWJ01010679">
    <property type="protein sequence ID" value="NOV43416.1"/>
    <property type="molecule type" value="Transcribed_RNA"/>
</dbReference>
<protein>
    <submittedName>
        <fullName evidence="2">Uncharacterized protein</fullName>
    </submittedName>
</protein>
<keyword evidence="1" id="KW-0472">Membrane</keyword>
<accession>A0A6M2DBE8</accession>
<proteinExistence type="predicted"/>
<evidence type="ECO:0000313" key="2">
    <source>
        <dbReference type="EMBL" id="NOV43416.1"/>
    </source>
</evidence>
<keyword evidence="1" id="KW-0812">Transmembrane</keyword>
<evidence type="ECO:0000256" key="1">
    <source>
        <dbReference type="SAM" id="Phobius"/>
    </source>
</evidence>
<organism evidence="2">
    <name type="scientific">Rhipicephalus microplus</name>
    <name type="common">Cattle tick</name>
    <name type="synonym">Boophilus microplus</name>
    <dbReference type="NCBI Taxonomy" id="6941"/>
    <lineage>
        <taxon>Eukaryota</taxon>
        <taxon>Metazoa</taxon>
        <taxon>Ecdysozoa</taxon>
        <taxon>Arthropoda</taxon>
        <taxon>Chelicerata</taxon>
        <taxon>Arachnida</taxon>
        <taxon>Acari</taxon>
        <taxon>Parasitiformes</taxon>
        <taxon>Ixodida</taxon>
        <taxon>Ixodoidea</taxon>
        <taxon>Ixodidae</taxon>
        <taxon>Rhipicephalinae</taxon>
        <taxon>Rhipicephalus</taxon>
        <taxon>Boophilus</taxon>
    </lineage>
</organism>